<evidence type="ECO:0000259" key="7">
    <source>
        <dbReference type="Pfam" id="PF15297"/>
    </source>
</evidence>
<gene>
    <name evidence="8" type="ORF">chiPu_0023466</name>
</gene>
<evidence type="ECO:0000256" key="5">
    <source>
        <dbReference type="ARBA" id="ARBA00023212"/>
    </source>
</evidence>
<reference evidence="8 9" key="1">
    <citation type="journal article" date="2018" name="Nat. Ecol. Evol.">
        <title>Shark genomes provide insights into elasmobranch evolution and the origin of vertebrates.</title>
        <authorList>
            <person name="Hara Y"/>
            <person name="Yamaguchi K"/>
            <person name="Onimaru K"/>
            <person name="Kadota M"/>
            <person name="Koyanagi M"/>
            <person name="Keeley SD"/>
            <person name="Tatsumi K"/>
            <person name="Tanaka K"/>
            <person name="Motone F"/>
            <person name="Kageyama Y"/>
            <person name="Nozu R"/>
            <person name="Adachi N"/>
            <person name="Nishimura O"/>
            <person name="Nakagawa R"/>
            <person name="Tanegashima C"/>
            <person name="Kiyatake I"/>
            <person name="Matsumoto R"/>
            <person name="Murakumo K"/>
            <person name="Nishida K"/>
            <person name="Terakita A"/>
            <person name="Kuratani S"/>
            <person name="Sato K"/>
            <person name="Hyodo S Kuraku.S."/>
        </authorList>
    </citation>
    <scope>NUCLEOTIDE SEQUENCE [LARGE SCALE GENOMIC DNA]</scope>
</reference>
<comment type="subcellular location">
    <subcellularLocation>
        <location evidence="1">Cytoplasm</location>
        <location evidence="1">Cytoskeleton</location>
    </subcellularLocation>
</comment>
<evidence type="ECO:0000313" key="9">
    <source>
        <dbReference type="Proteomes" id="UP000287033"/>
    </source>
</evidence>
<organism evidence="8 9">
    <name type="scientific">Chiloscyllium punctatum</name>
    <name type="common">Brownbanded bambooshark</name>
    <name type="synonym">Hemiscyllium punctatum</name>
    <dbReference type="NCBI Taxonomy" id="137246"/>
    <lineage>
        <taxon>Eukaryota</taxon>
        <taxon>Metazoa</taxon>
        <taxon>Chordata</taxon>
        <taxon>Craniata</taxon>
        <taxon>Vertebrata</taxon>
        <taxon>Chondrichthyes</taxon>
        <taxon>Elasmobranchii</taxon>
        <taxon>Galeomorphii</taxon>
        <taxon>Galeoidea</taxon>
        <taxon>Orectolobiformes</taxon>
        <taxon>Hemiscylliidae</taxon>
        <taxon>Chiloscyllium</taxon>
    </lineage>
</organism>
<dbReference type="SUPFAM" id="SSF48452">
    <property type="entry name" value="TPR-like"/>
    <property type="match status" value="1"/>
</dbReference>
<name>A0A401TA94_CHIPU</name>
<keyword evidence="5" id="KW-0206">Cytoskeleton</keyword>
<dbReference type="Gene3D" id="1.25.40.430">
    <property type="match status" value="1"/>
</dbReference>
<evidence type="ECO:0000256" key="1">
    <source>
        <dbReference type="ARBA" id="ARBA00004245"/>
    </source>
</evidence>
<dbReference type="Proteomes" id="UP000287033">
    <property type="component" value="Unassembled WGS sequence"/>
</dbReference>
<dbReference type="Pfam" id="PF15297">
    <property type="entry name" value="CKAP2_C"/>
    <property type="match status" value="1"/>
</dbReference>
<dbReference type="GO" id="GO:0007026">
    <property type="term" value="P:negative regulation of microtubule depolymerization"/>
    <property type="evidence" value="ECO:0007669"/>
    <property type="project" value="TreeGrafter"/>
</dbReference>
<dbReference type="InterPro" id="IPR011990">
    <property type="entry name" value="TPR-like_helical_dom_sf"/>
</dbReference>
<evidence type="ECO:0000256" key="4">
    <source>
        <dbReference type="ARBA" id="ARBA00022553"/>
    </source>
</evidence>
<dbReference type="OrthoDB" id="9945093at2759"/>
<comment type="similarity">
    <text evidence="2">Belongs to the CKAP2 family.</text>
</comment>
<evidence type="ECO:0000256" key="6">
    <source>
        <dbReference type="SAM" id="MobiDB-lite"/>
    </source>
</evidence>
<keyword evidence="9" id="KW-1185">Reference proteome</keyword>
<keyword evidence="4" id="KW-0597">Phosphoprotein</keyword>
<keyword evidence="3" id="KW-0963">Cytoplasm</keyword>
<evidence type="ECO:0000313" key="8">
    <source>
        <dbReference type="EMBL" id="GCC39578.1"/>
    </source>
</evidence>
<dbReference type="EMBL" id="BEZZ01021334">
    <property type="protein sequence ID" value="GCC39578.1"/>
    <property type="molecule type" value="Genomic_DNA"/>
</dbReference>
<dbReference type="STRING" id="137246.A0A401TA94"/>
<feature type="region of interest" description="Disordered" evidence="6">
    <location>
        <begin position="150"/>
        <end position="170"/>
    </location>
</feature>
<evidence type="ECO:0000256" key="2">
    <source>
        <dbReference type="ARBA" id="ARBA00009468"/>
    </source>
</evidence>
<dbReference type="PANTHER" id="PTHR16076:SF8">
    <property type="entry name" value="CYTOSKELETON-ASSOCIATED PROTEIN 2"/>
    <property type="match status" value="1"/>
</dbReference>
<protein>
    <recommendedName>
        <fullName evidence="7">Cytoskeleton-associated protein 2 C-terminal domain-containing protein</fullName>
    </recommendedName>
</protein>
<dbReference type="AlphaFoldDB" id="A0A401TA94"/>
<dbReference type="PANTHER" id="PTHR16076">
    <property type="entry name" value="CYTOSKELETON ASSOCIATED PROTEIN 2-RELATED"/>
    <property type="match status" value="1"/>
</dbReference>
<dbReference type="GO" id="GO:0015630">
    <property type="term" value="C:microtubule cytoskeleton"/>
    <property type="evidence" value="ECO:0007669"/>
    <property type="project" value="TreeGrafter"/>
</dbReference>
<dbReference type="InterPro" id="IPR029197">
    <property type="entry name" value="CKAP2_C"/>
</dbReference>
<evidence type="ECO:0000256" key="3">
    <source>
        <dbReference type="ARBA" id="ARBA00022490"/>
    </source>
</evidence>
<feature type="domain" description="Cytoskeleton-associated protein 2 C-terminal" evidence="7">
    <location>
        <begin position="4"/>
        <end position="149"/>
    </location>
</feature>
<accession>A0A401TA94</accession>
<proteinExistence type="inferred from homology"/>
<sequence>MTSLQRKKVVESHWTVIAEEENRSELVEKVNQTLSQYLKQINEDCPSENCLQSLQTLIESAPKAKQFARYWICLAQLEQRKGSVHNVMAIYEQAIKIGAQPADELRLTLVDILKNAKTPKKQHVAMNKTEDGAQEGPKLELLCVTEQSVSERNKVDLADTEQRPSIEKSV</sequence>
<comment type="caution">
    <text evidence="8">The sequence shown here is derived from an EMBL/GenBank/DDBJ whole genome shotgun (WGS) entry which is preliminary data.</text>
</comment>
<dbReference type="InterPro" id="IPR026165">
    <property type="entry name" value="CKAP2_fam"/>
</dbReference>